<keyword evidence="1" id="KW-0472">Membrane</keyword>
<name>A0A5C5VL59_9BACT</name>
<dbReference type="EMBL" id="SJPF01000001">
    <property type="protein sequence ID" value="TWT38589.1"/>
    <property type="molecule type" value="Genomic_DNA"/>
</dbReference>
<keyword evidence="3" id="KW-1185">Reference proteome</keyword>
<proteinExistence type="predicted"/>
<organism evidence="2 3">
    <name type="scientific">Blastopirellula retiformator</name>
    <dbReference type="NCBI Taxonomy" id="2527970"/>
    <lineage>
        <taxon>Bacteria</taxon>
        <taxon>Pseudomonadati</taxon>
        <taxon>Planctomycetota</taxon>
        <taxon>Planctomycetia</taxon>
        <taxon>Pirellulales</taxon>
        <taxon>Pirellulaceae</taxon>
        <taxon>Blastopirellula</taxon>
    </lineage>
</organism>
<feature type="transmembrane region" description="Helical" evidence="1">
    <location>
        <begin position="12"/>
        <end position="33"/>
    </location>
</feature>
<evidence type="ECO:0000313" key="2">
    <source>
        <dbReference type="EMBL" id="TWT38589.1"/>
    </source>
</evidence>
<accession>A0A5C5VL59</accession>
<feature type="transmembrane region" description="Helical" evidence="1">
    <location>
        <begin position="120"/>
        <end position="138"/>
    </location>
</feature>
<evidence type="ECO:0000313" key="3">
    <source>
        <dbReference type="Proteomes" id="UP000318878"/>
    </source>
</evidence>
<protein>
    <submittedName>
        <fullName evidence="2">Uncharacterized protein</fullName>
    </submittedName>
</protein>
<evidence type="ECO:0000256" key="1">
    <source>
        <dbReference type="SAM" id="Phobius"/>
    </source>
</evidence>
<feature type="transmembrane region" description="Helical" evidence="1">
    <location>
        <begin position="87"/>
        <end position="108"/>
    </location>
</feature>
<reference evidence="2 3" key="1">
    <citation type="submission" date="2019-02" db="EMBL/GenBank/DDBJ databases">
        <title>Deep-cultivation of Planctomycetes and their phenomic and genomic characterization uncovers novel biology.</title>
        <authorList>
            <person name="Wiegand S."/>
            <person name="Jogler M."/>
            <person name="Boedeker C."/>
            <person name="Pinto D."/>
            <person name="Vollmers J."/>
            <person name="Rivas-Marin E."/>
            <person name="Kohn T."/>
            <person name="Peeters S.H."/>
            <person name="Heuer A."/>
            <person name="Rast P."/>
            <person name="Oberbeckmann S."/>
            <person name="Bunk B."/>
            <person name="Jeske O."/>
            <person name="Meyerdierks A."/>
            <person name="Storesund J.E."/>
            <person name="Kallscheuer N."/>
            <person name="Luecker S."/>
            <person name="Lage O.M."/>
            <person name="Pohl T."/>
            <person name="Merkel B.J."/>
            <person name="Hornburger P."/>
            <person name="Mueller R.-W."/>
            <person name="Bruemmer F."/>
            <person name="Labrenz M."/>
            <person name="Spormann A.M."/>
            <person name="Op Den Camp H."/>
            <person name="Overmann J."/>
            <person name="Amann R."/>
            <person name="Jetten M.S.M."/>
            <person name="Mascher T."/>
            <person name="Medema M.H."/>
            <person name="Devos D.P."/>
            <person name="Kaster A.-K."/>
            <person name="Ovreas L."/>
            <person name="Rohde M."/>
            <person name="Galperin M.Y."/>
            <person name="Jogler C."/>
        </authorList>
    </citation>
    <scope>NUCLEOTIDE SEQUENCE [LARGE SCALE GENOMIC DNA]</scope>
    <source>
        <strain evidence="2 3">Enr8</strain>
    </source>
</reference>
<dbReference type="Proteomes" id="UP000318878">
    <property type="component" value="Unassembled WGS sequence"/>
</dbReference>
<dbReference type="AlphaFoldDB" id="A0A5C5VL59"/>
<keyword evidence="1" id="KW-1133">Transmembrane helix</keyword>
<sequence length="148" mass="15781">MSSAADSIIRRPWSHAVAGAVALLGALVCGFDWPQFPQNLQHLTAAGLFAWGIAAIFLLVVAAGHFRVAILDWQGLQGPAAYERRNANLWIVSQAIALALVGVMMLLGRNSVLLMADQNLILAALSTCCLVSLVVWAMRRAALGTETT</sequence>
<feature type="transmembrane region" description="Helical" evidence="1">
    <location>
        <begin position="45"/>
        <end position="66"/>
    </location>
</feature>
<keyword evidence="1" id="KW-0812">Transmembrane</keyword>
<comment type="caution">
    <text evidence="2">The sequence shown here is derived from an EMBL/GenBank/DDBJ whole genome shotgun (WGS) entry which is preliminary data.</text>
</comment>
<gene>
    <name evidence="2" type="ORF">Enr8_02820</name>
</gene>